<dbReference type="WBParaSite" id="PS1159_v2.g12722.t1">
    <property type="protein sequence ID" value="PS1159_v2.g12722.t1"/>
    <property type="gene ID" value="PS1159_v2.g12722"/>
</dbReference>
<evidence type="ECO:0000313" key="1">
    <source>
        <dbReference type="Proteomes" id="UP000887580"/>
    </source>
</evidence>
<accession>A0AC35F102</accession>
<dbReference type="Proteomes" id="UP000887580">
    <property type="component" value="Unplaced"/>
</dbReference>
<sequence>MNPNHIFEIERTGILTSDEGMSYLKDILAKKEEKICSSTQTDMENLNISTSIEQSNDQKNGEIFEIADPVKPITKYLFKAMEN</sequence>
<organism evidence="1 2">
    <name type="scientific">Panagrolaimus sp. PS1159</name>
    <dbReference type="NCBI Taxonomy" id="55785"/>
    <lineage>
        <taxon>Eukaryota</taxon>
        <taxon>Metazoa</taxon>
        <taxon>Ecdysozoa</taxon>
        <taxon>Nematoda</taxon>
        <taxon>Chromadorea</taxon>
        <taxon>Rhabditida</taxon>
        <taxon>Tylenchina</taxon>
        <taxon>Panagrolaimomorpha</taxon>
        <taxon>Panagrolaimoidea</taxon>
        <taxon>Panagrolaimidae</taxon>
        <taxon>Panagrolaimus</taxon>
    </lineage>
</organism>
<reference evidence="2" key="1">
    <citation type="submission" date="2022-11" db="UniProtKB">
        <authorList>
            <consortium name="WormBaseParasite"/>
        </authorList>
    </citation>
    <scope>IDENTIFICATION</scope>
</reference>
<name>A0AC35F102_9BILA</name>
<proteinExistence type="predicted"/>
<evidence type="ECO:0000313" key="2">
    <source>
        <dbReference type="WBParaSite" id="PS1159_v2.g12722.t1"/>
    </source>
</evidence>
<protein>
    <submittedName>
        <fullName evidence="2">Uncharacterized protein</fullName>
    </submittedName>
</protein>